<accession>A0A8H5SWF1</accession>
<evidence type="ECO:0000256" key="1">
    <source>
        <dbReference type="SAM" id="MobiDB-lite"/>
    </source>
</evidence>
<sequence length="392" mass="45139">MPYRIVYGSSQTRNRSIQDFLRVRFDSWAIPSEKEVKDAIRLLDIDGIWEFPDMWYSKPPPRVPDSLLDEPLESSSDEDGSDSGSNDDQDDEDDEDYEYYDDDDDDDNEGDLQVPSGLQCREKIRFSAAANAIRFLKRIPGQRIHLKNLVLNEDFDSVNDQQTHARGLAPFFKENPSLQIVRRVSMVDCIIGLSYIGPSTVVLCLESGQRIKVNPRWIKNSLSRDVSYWIKDALGVKDAGIPLKSLTLRLEAGSHRDFCTDLFQRIVHRDIVWHRAYKLLNARGIFHHEEIRQYTMHDCRMMRDEDFKAIDKLVNRTSGVLSADFNTGVSLDAQALANETKHLDGRDWVAKWRPWGRSLKQQIPPAMNYDKLGDVFEFRTEDGQLVPNPQST</sequence>
<feature type="region of interest" description="Disordered" evidence="1">
    <location>
        <begin position="60"/>
        <end position="114"/>
    </location>
</feature>
<comment type="caution">
    <text evidence="2">The sequence shown here is derived from an EMBL/GenBank/DDBJ whole genome shotgun (WGS) entry which is preliminary data.</text>
</comment>
<evidence type="ECO:0000313" key="2">
    <source>
        <dbReference type="EMBL" id="KAF5661209.1"/>
    </source>
</evidence>
<reference evidence="3" key="1">
    <citation type="journal article" date="2020" name="BMC Genomics">
        <title>Correction to: Identification and distribution of gene clusters required for synthesis of sphingolipid metabolism inhibitors in diverse species of the filamentous fungus Fusarium.</title>
        <authorList>
            <person name="Kim H.S."/>
            <person name="Lohmar J.M."/>
            <person name="Busman M."/>
            <person name="Brown D.W."/>
            <person name="Naumann T.A."/>
            <person name="Divon H.H."/>
            <person name="Lysoe E."/>
            <person name="Uhlig S."/>
            <person name="Proctor R.H."/>
        </authorList>
    </citation>
    <scope>NUCLEOTIDE SEQUENCE [LARGE SCALE GENOMIC DNA]</scope>
    <source>
        <strain evidence="3">NRRL 25331</strain>
    </source>
</reference>
<feature type="compositionally biased region" description="Acidic residues" evidence="1">
    <location>
        <begin position="67"/>
        <end position="110"/>
    </location>
</feature>
<dbReference type="AlphaFoldDB" id="A0A8H5SWF1"/>
<proteinExistence type="predicted"/>
<keyword evidence="3" id="KW-1185">Reference proteome</keyword>
<name>A0A8H5SWF1_FUSCI</name>
<gene>
    <name evidence="2" type="ORF">FCIRC_11913</name>
</gene>
<protein>
    <submittedName>
        <fullName evidence="2">Uncharacterized protein</fullName>
    </submittedName>
</protein>
<evidence type="ECO:0000313" key="3">
    <source>
        <dbReference type="Proteomes" id="UP000572754"/>
    </source>
</evidence>
<dbReference type="Proteomes" id="UP000572754">
    <property type="component" value="Unassembled WGS sequence"/>
</dbReference>
<dbReference type="EMBL" id="JAAQPE010000491">
    <property type="protein sequence ID" value="KAF5661209.1"/>
    <property type="molecule type" value="Genomic_DNA"/>
</dbReference>
<organism evidence="2 3">
    <name type="scientific">Fusarium circinatum</name>
    <name type="common">Pitch canker fungus</name>
    <name type="synonym">Gibberella circinata</name>
    <dbReference type="NCBI Taxonomy" id="48490"/>
    <lineage>
        <taxon>Eukaryota</taxon>
        <taxon>Fungi</taxon>
        <taxon>Dikarya</taxon>
        <taxon>Ascomycota</taxon>
        <taxon>Pezizomycotina</taxon>
        <taxon>Sordariomycetes</taxon>
        <taxon>Hypocreomycetidae</taxon>
        <taxon>Hypocreales</taxon>
        <taxon>Nectriaceae</taxon>
        <taxon>Fusarium</taxon>
        <taxon>Fusarium fujikuroi species complex</taxon>
    </lineage>
</organism>
<reference evidence="2 3" key="2">
    <citation type="submission" date="2020-05" db="EMBL/GenBank/DDBJ databases">
        <title>Identification and distribution of gene clusters putatively required for synthesis of sphingolipid metabolism inhibitors in phylogenetically diverse species of the filamentous fungus Fusarium.</title>
        <authorList>
            <person name="Kim H.-S."/>
            <person name="Busman M."/>
            <person name="Brown D.W."/>
            <person name="Divon H."/>
            <person name="Uhlig S."/>
            <person name="Proctor R.H."/>
        </authorList>
    </citation>
    <scope>NUCLEOTIDE SEQUENCE [LARGE SCALE GENOMIC DNA]</scope>
    <source>
        <strain evidence="2 3">NRRL 25331</strain>
    </source>
</reference>